<dbReference type="Pfam" id="PF07997">
    <property type="entry name" value="DUF1694"/>
    <property type="match status" value="1"/>
</dbReference>
<dbReference type="OrthoDB" id="95278at2"/>
<protein>
    <recommendedName>
        <fullName evidence="3">DUF1694 domain-containing protein</fullName>
    </recommendedName>
</protein>
<reference evidence="1 2" key="1">
    <citation type="journal article" date="2015" name="Genome Announc.">
        <title>Expanding the biotechnology potential of lactobacilli through comparative genomics of 213 strains and associated genera.</title>
        <authorList>
            <person name="Sun Z."/>
            <person name="Harris H.M."/>
            <person name="McCann A."/>
            <person name="Guo C."/>
            <person name="Argimon S."/>
            <person name="Zhang W."/>
            <person name="Yang X."/>
            <person name="Jeffery I.B."/>
            <person name="Cooney J.C."/>
            <person name="Kagawa T.F."/>
            <person name="Liu W."/>
            <person name="Song Y."/>
            <person name="Salvetti E."/>
            <person name="Wrobel A."/>
            <person name="Rasinkangas P."/>
            <person name="Parkhill J."/>
            <person name="Rea M.C."/>
            <person name="O'Sullivan O."/>
            <person name="Ritari J."/>
            <person name="Douillard F.P."/>
            <person name="Paul Ross R."/>
            <person name="Yang R."/>
            <person name="Briner A.E."/>
            <person name="Felis G.E."/>
            <person name="de Vos W.M."/>
            <person name="Barrangou R."/>
            <person name="Klaenhammer T.R."/>
            <person name="Caufield P.W."/>
            <person name="Cui Y."/>
            <person name="Zhang H."/>
            <person name="O'Toole P.W."/>
        </authorList>
    </citation>
    <scope>NUCLEOTIDE SEQUENCE [LARGE SCALE GENOMIC DNA]</scope>
    <source>
        <strain evidence="1 2">DSM 19972</strain>
    </source>
</reference>
<dbReference type="PATRIC" id="fig|1423777.3.peg.1089"/>
<organism evidence="1 2">
    <name type="scientific">Liquorilactobacillus oeni DSM 19972</name>
    <dbReference type="NCBI Taxonomy" id="1423777"/>
    <lineage>
        <taxon>Bacteria</taxon>
        <taxon>Bacillati</taxon>
        <taxon>Bacillota</taxon>
        <taxon>Bacilli</taxon>
        <taxon>Lactobacillales</taxon>
        <taxon>Lactobacillaceae</taxon>
        <taxon>Liquorilactobacillus</taxon>
    </lineage>
</organism>
<proteinExistence type="predicted"/>
<dbReference type="Gene3D" id="3.30.1330.30">
    <property type="match status" value="1"/>
</dbReference>
<dbReference type="AlphaFoldDB" id="A0A0R1MII4"/>
<dbReference type="InterPro" id="IPR029064">
    <property type="entry name" value="Ribosomal_eL30-like_sf"/>
</dbReference>
<dbReference type="Proteomes" id="UP000051686">
    <property type="component" value="Unassembled WGS sequence"/>
</dbReference>
<dbReference type="EMBL" id="AZEH01000034">
    <property type="protein sequence ID" value="KRL05109.1"/>
    <property type="molecule type" value="Genomic_DNA"/>
</dbReference>
<evidence type="ECO:0000313" key="2">
    <source>
        <dbReference type="Proteomes" id="UP000051686"/>
    </source>
</evidence>
<keyword evidence="2" id="KW-1185">Reference proteome</keyword>
<dbReference type="InterPro" id="IPR012543">
    <property type="entry name" value="DUF1694"/>
</dbReference>
<dbReference type="PIRSF" id="PIRSF034303">
    <property type="entry name" value="DUF1694"/>
    <property type="match status" value="1"/>
</dbReference>
<accession>A0A0R1MII4</accession>
<comment type="caution">
    <text evidence="1">The sequence shown here is derived from an EMBL/GenBank/DDBJ whole genome shotgun (WGS) entry which is preliminary data.</text>
</comment>
<name>A0A0R1MII4_9LACO</name>
<evidence type="ECO:0000313" key="1">
    <source>
        <dbReference type="EMBL" id="KRL05109.1"/>
    </source>
</evidence>
<dbReference type="STRING" id="1423777.FD46_GL001054"/>
<evidence type="ECO:0008006" key="3">
    <source>
        <dbReference type="Google" id="ProtNLM"/>
    </source>
</evidence>
<gene>
    <name evidence="1" type="ORF">FD46_GL001054</name>
</gene>
<sequence length="131" mass="14696">MEIMASNDELENRLDSSLYGTPQLKPDEQRHYLGTFRERVALTLDFKEVKNSDYLEILKKELESHPEYHLLINGNVPSGSFSALIKISRQTNTNFETVANNTTNSESELAAVVASKDTALNLSNVDVAHKN</sequence>
<dbReference type="SUPFAM" id="SSF160515">
    <property type="entry name" value="YueI-like"/>
    <property type="match status" value="1"/>
</dbReference>